<dbReference type="EMBL" id="CAMPGE010021044">
    <property type="protein sequence ID" value="CAI2379224.1"/>
    <property type="molecule type" value="Genomic_DNA"/>
</dbReference>
<evidence type="ECO:0000313" key="1">
    <source>
        <dbReference type="EMBL" id="CAI2379081.1"/>
    </source>
</evidence>
<proteinExistence type="predicted"/>
<dbReference type="AlphaFoldDB" id="A0AAD1XV42"/>
<dbReference type="InterPro" id="IPR002110">
    <property type="entry name" value="Ankyrin_rpt"/>
</dbReference>
<organism evidence="1 3">
    <name type="scientific">Euplotes crassus</name>
    <dbReference type="NCBI Taxonomy" id="5936"/>
    <lineage>
        <taxon>Eukaryota</taxon>
        <taxon>Sar</taxon>
        <taxon>Alveolata</taxon>
        <taxon>Ciliophora</taxon>
        <taxon>Intramacronucleata</taxon>
        <taxon>Spirotrichea</taxon>
        <taxon>Hypotrichia</taxon>
        <taxon>Euplotida</taxon>
        <taxon>Euplotidae</taxon>
        <taxon>Moneuplotes</taxon>
    </lineage>
</organism>
<name>A0AAD1XV42_EUPCR</name>
<dbReference type="Gene3D" id="1.25.40.20">
    <property type="entry name" value="Ankyrin repeat-containing domain"/>
    <property type="match status" value="1"/>
</dbReference>
<dbReference type="Pfam" id="PF12796">
    <property type="entry name" value="Ank_2"/>
    <property type="match status" value="1"/>
</dbReference>
<gene>
    <name evidence="1" type="ORF">ECRASSUSDP1_LOCUS20489</name>
    <name evidence="2" type="ORF">ECRASSUSDP1_LOCUS20633</name>
</gene>
<reference evidence="1" key="1">
    <citation type="submission" date="2023-07" db="EMBL/GenBank/DDBJ databases">
        <authorList>
            <consortium name="AG Swart"/>
            <person name="Singh M."/>
            <person name="Singh A."/>
            <person name="Seah K."/>
            <person name="Emmerich C."/>
        </authorList>
    </citation>
    <scope>NUCLEOTIDE SEQUENCE</scope>
    <source>
        <strain evidence="1">DP1</strain>
    </source>
</reference>
<accession>A0AAD1XV42</accession>
<dbReference type="EMBL" id="CAMPGE010020897">
    <property type="protein sequence ID" value="CAI2379081.1"/>
    <property type="molecule type" value="Genomic_DNA"/>
</dbReference>
<evidence type="ECO:0008006" key="4">
    <source>
        <dbReference type="Google" id="ProtNLM"/>
    </source>
</evidence>
<dbReference type="InterPro" id="IPR036770">
    <property type="entry name" value="Ankyrin_rpt-contain_sf"/>
</dbReference>
<sequence length="183" mass="21268">MEISISQDGLSFVPKVTAEKYNPEKASKRRSRVLVKKLKTADKMEIYASATQGKLEIMKTLIEEKKVSILEEVSKSGYFWTAFHFASHYGSVDVLNYLVDCFWDHPYKFDIFNIQTIEGKTPLFCCISSGDIKKDKKKEIIKIWIDTQNIDFSLRKKTGEDLLQLAKKNSLYEYLEELLLFED</sequence>
<dbReference type="SUPFAM" id="SSF48403">
    <property type="entry name" value="Ankyrin repeat"/>
    <property type="match status" value="1"/>
</dbReference>
<evidence type="ECO:0000313" key="2">
    <source>
        <dbReference type="EMBL" id="CAI2379224.1"/>
    </source>
</evidence>
<comment type="caution">
    <text evidence="1">The sequence shown here is derived from an EMBL/GenBank/DDBJ whole genome shotgun (WGS) entry which is preliminary data.</text>
</comment>
<protein>
    <recommendedName>
        <fullName evidence="4">Ankyrin repeat domain-containing protein</fullName>
    </recommendedName>
</protein>
<dbReference type="Proteomes" id="UP001295684">
    <property type="component" value="Unassembled WGS sequence"/>
</dbReference>
<dbReference type="SMART" id="SM00248">
    <property type="entry name" value="ANK"/>
    <property type="match status" value="2"/>
</dbReference>
<evidence type="ECO:0000313" key="3">
    <source>
        <dbReference type="Proteomes" id="UP001295684"/>
    </source>
</evidence>
<keyword evidence="3" id="KW-1185">Reference proteome</keyword>